<sequence length="345" mass="39807">MFTVCLSIIYLKSISKNNFNYDKISSKLFLNKGSGFVGHSYFNFQGELGQEIFVNQWTPEEGVELRGAIQIAHGASEHSYRYNEIAQYLNQFGYIVYANDHRGHGKTATSEKELGFFDYEDGWFKVVEDMHSLNEIIKSNHEELPIFLMGHSMGSFLTRTYITLYGKELNGAIISGTGQQPKIAIHTGKIIGKFEVNRVGVNKVSKLMQNLTFGGFNKKFRPNKTDFDWLTRDEKEVDKFIKDKRCGQDFTSGCILDLLNGLSYLRDEKNMNRIPKELPIFIFSGDKDPVGDMGKGVKKLRKQYEDLGIKDIQFKLYPEGRHEMLNEINKQEVYEDIRSWLDRHL</sequence>
<dbReference type="EMBL" id="FQXP01000010">
    <property type="protein sequence ID" value="SHI04887.1"/>
    <property type="molecule type" value="Genomic_DNA"/>
</dbReference>
<dbReference type="InterPro" id="IPR029058">
    <property type="entry name" value="AB_hydrolase_fold"/>
</dbReference>
<feature type="domain" description="Serine aminopeptidase S33" evidence="1">
    <location>
        <begin position="65"/>
        <end position="328"/>
    </location>
</feature>
<accession>A0A1M5XYI3</accession>
<evidence type="ECO:0000313" key="3">
    <source>
        <dbReference type="Proteomes" id="UP000184526"/>
    </source>
</evidence>
<dbReference type="InterPro" id="IPR022742">
    <property type="entry name" value="Hydrolase_4"/>
</dbReference>
<name>A0A1M5XYI3_9CLOT</name>
<dbReference type="GO" id="GO:0016787">
    <property type="term" value="F:hydrolase activity"/>
    <property type="evidence" value="ECO:0007669"/>
    <property type="project" value="UniProtKB-KW"/>
</dbReference>
<evidence type="ECO:0000259" key="1">
    <source>
        <dbReference type="Pfam" id="PF12146"/>
    </source>
</evidence>
<gene>
    <name evidence="2" type="ORF">SAMN02745196_02539</name>
</gene>
<dbReference type="AlphaFoldDB" id="A0A1M5XYI3"/>
<keyword evidence="3" id="KW-1185">Reference proteome</keyword>
<proteinExistence type="predicted"/>
<evidence type="ECO:0000313" key="2">
    <source>
        <dbReference type="EMBL" id="SHI04887.1"/>
    </source>
</evidence>
<dbReference type="SUPFAM" id="SSF53474">
    <property type="entry name" value="alpha/beta-Hydrolases"/>
    <property type="match status" value="1"/>
</dbReference>
<protein>
    <submittedName>
        <fullName evidence="2">Lysophospholipase, alpha-beta hydrolase superfamily</fullName>
    </submittedName>
</protein>
<dbReference type="Gene3D" id="3.40.50.1820">
    <property type="entry name" value="alpha/beta hydrolase"/>
    <property type="match status" value="1"/>
</dbReference>
<dbReference type="STRING" id="1121306.SAMN02745196_02539"/>
<dbReference type="InterPro" id="IPR051044">
    <property type="entry name" value="MAG_DAG_Lipase"/>
</dbReference>
<organism evidence="2 3">
    <name type="scientific">Clostridium collagenovorans DSM 3089</name>
    <dbReference type="NCBI Taxonomy" id="1121306"/>
    <lineage>
        <taxon>Bacteria</taxon>
        <taxon>Bacillati</taxon>
        <taxon>Bacillota</taxon>
        <taxon>Clostridia</taxon>
        <taxon>Eubacteriales</taxon>
        <taxon>Clostridiaceae</taxon>
        <taxon>Clostridium</taxon>
    </lineage>
</organism>
<keyword evidence="2" id="KW-0378">Hydrolase</keyword>
<dbReference type="PANTHER" id="PTHR11614">
    <property type="entry name" value="PHOSPHOLIPASE-RELATED"/>
    <property type="match status" value="1"/>
</dbReference>
<reference evidence="2 3" key="1">
    <citation type="submission" date="2016-11" db="EMBL/GenBank/DDBJ databases">
        <authorList>
            <person name="Jaros S."/>
            <person name="Januszkiewicz K."/>
            <person name="Wedrychowicz H."/>
        </authorList>
    </citation>
    <scope>NUCLEOTIDE SEQUENCE [LARGE SCALE GENOMIC DNA]</scope>
    <source>
        <strain evidence="2 3">DSM 3089</strain>
    </source>
</reference>
<dbReference type="Pfam" id="PF12146">
    <property type="entry name" value="Hydrolase_4"/>
    <property type="match status" value="1"/>
</dbReference>
<dbReference type="Proteomes" id="UP000184526">
    <property type="component" value="Unassembled WGS sequence"/>
</dbReference>